<evidence type="ECO:0000256" key="2">
    <source>
        <dbReference type="ARBA" id="ARBA00022801"/>
    </source>
</evidence>
<protein>
    <submittedName>
        <fullName evidence="3">Esterase</fullName>
    </submittedName>
</protein>
<dbReference type="AlphaFoldDB" id="A0A2S5TB38"/>
<sequence length="376" mass="41058">MLPFRHSDRPRENGNEMTMREMNAGARPRMKHGPALLALCMAVLLPACHDSPDVSGAGTKGETVEIRHGSGAAEYRALVYIPSSYRPGSPVPVVVNVHGCTLTPELMQAGSLFDGIAERERFIVVYPGFVDQASHPLKCWRFYLPTEWSRGQGDAAGVVELTRMVMERWSVDPERVYLMGGSSGAFLVSILGATFPDLYAAMVNLAGGPYASTFLDAANPTIPALENPAVQAQLAFLAMGPRARVVPLLEIHGDADTTIYPQNGENAVQQWLMTNNLVVSGSRAGPFPLSPTQTRSYAQEEDFPYEIDDYRDGEGCLVVRHIRIHGLQHLYPGGSDDPDLPAFVEPRAVSASEAAWDFFRRYRKSGTAPPCVEGRP</sequence>
<evidence type="ECO:0000256" key="1">
    <source>
        <dbReference type="ARBA" id="ARBA00022729"/>
    </source>
</evidence>
<comment type="caution">
    <text evidence="3">The sequence shown here is derived from an EMBL/GenBank/DDBJ whole genome shotgun (WGS) entry which is preliminary data.</text>
</comment>
<keyword evidence="1" id="KW-0732">Signal</keyword>
<organism evidence="3 4">
    <name type="scientific">Solimonas fluminis</name>
    <dbReference type="NCBI Taxonomy" id="2086571"/>
    <lineage>
        <taxon>Bacteria</taxon>
        <taxon>Pseudomonadati</taxon>
        <taxon>Pseudomonadota</taxon>
        <taxon>Gammaproteobacteria</taxon>
        <taxon>Nevskiales</taxon>
        <taxon>Nevskiaceae</taxon>
        <taxon>Solimonas</taxon>
    </lineage>
</organism>
<dbReference type="Pfam" id="PF10503">
    <property type="entry name" value="Esterase_PHB"/>
    <property type="match status" value="1"/>
</dbReference>
<dbReference type="EMBL" id="PSNW01000016">
    <property type="protein sequence ID" value="PPE72058.1"/>
    <property type="molecule type" value="Genomic_DNA"/>
</dbReference>
<evidence type="ECO:0000313" key="3">
    <source>
        <dbReference type="EMBL" id="PPE72058.1"/>
    </source>
</evidence>
<dbReference type="InterPro" id="IPR029058">
    <property type="entry name" value="AB_hydrolase_fold"/>
</dbReference>
<dbReference type="PANTHER" id="PTHR43037:SF5">
    <property type="entry name" value="FERULOYL ESTERASE"/>
    <property type="match status" value="1"/>
</dbReference>
<dbReference type="PANTHER" id="PTHR43037">
    <property type="entry name" value="UNNAMED PRODUCT-RELATED"/>
    <property type="match status" value="1"/>
</dbReference>
<dbReference type="InterPro" id="IPR010126">
    <property type="entry name" value="Esterase_phb"/>
</dbReference>
<evidence type="ECO:0000313" key="4">
    <source>
        <dbReference type="Proteomes" id="UP000238220"/>
    </source>
</evidence>
<dbReference type="SUPFAM" id="SSF53474">
    <property type="entry name" value="alpha/beta-Hydrolases"/>
    <property type="match status" value="1"/>
</dbReference>
<gene>
    <name evidence="3" type="ORF">C3942_20395</name>
</gene>
<dbReference type="GO" id="GO:0005576">
    <property type="term" value="C:extracellular region"/>
    <property type="evidence" value="ECO:0007669"/>
    <property type="project" value="InterPro"/>
</dbReference>
<dbReference type="GO" id="GO:0016787">
    <property type="term" value="F:hydrolase activity"/>
    <property type="evidence" value="ECO:0007669"/>
    <property type="project" value="UniProtKB-KW"/>
</dbReference>
<keyword evidence="4" id="KW-1185">Reference proteome</keyword>
<keyword evidence="2" id="KW-0378">Hydrolase</keyword>
<dbReference type="OrthoDB" id="505233at2"/>
<name>A0A2S5TB38_9GAMM</name>
<dbReference type="Gene3D" id="3.40.50.1820">
    <property type="entry name" value="alpha/beta hydrolase"/>
    <property type="match status" value="1"/>
</dbReference>
<reference evidence="3 4" key="1">
    <citation type="submission" date="2018-02" db="EMBL/GenBank/DDBJ databases">
        <title>Genome sequencing of Solimonas sp. HR-BB.</title>
        <authorList>
            <person name="Lee Y."/>
            <person name="Jeon C.O."/>
        </authorList>
    </citation>
    <scope>NUCLEOTIDE SEQUENCE [LARGE SCALE GENOMIC DNA]</scope>
    <source>
        <strain evidence="3 4">HR-BB</strain>
    </source>
</reference>
<dbReference type="InterPro" id="IPR050955">
    <property type="entry name" value="Plant_Biomass_Hydrol_Est"/>
</dbReference>
<proteinExistence type="predicted"/>
<accession>A0A2S5TB38</accession>
<dbReference type="Proteomes" id="UP000238220">
    <property type="component" value="Unassembled WGS sequence"/>
</dbReference>